<evidence type="ECO:0000313" key="1">
    <source>
        <dbReference type="EMBL" id="QHS94041.1"/>
    </source>
</evidence>
<accession>A0A6C0BQI4</accession>
<sequence length="190" mass="22576">MSLKKNKKVLLVDYEDIEKNALFTLLNYENKSMVEIDTVHDQRYNLDTYDSMIINLKKTDEDIFNYYFEYFKKKPVLACGYACIFLSKHYNCAIVKNKGTDEDSDCLIKADKRYMIHSNINNIYNRVKLKHYENRIIIPNESENKSITYCTSTYMDTSYKFMYNQHYGVLFSLNDSCFGSLIVHNFINHM</sequence>
<organism evidence="1">
    <name type="scientific">viral metagenome</name>
    <dbReference type="NCBI Taxonomy" id="1070528"/>
    <lineage>
        <taxon>unclassified sequences</taxon>
        <taxon>metagenomes</taxon>
        <taxon>organismal metagenomes</taxon>
    </lineage>
</organism>
<dbReference type="AlphaFoldDB" id="A0A6C0BQI4"/>
<evidence type="ECO:0008006" key="2">
    <source>
        <dbReference type="Google" id="ProtNLM"/>
    </source>
</evidence>
<proteinExistence type="predicted"/>
<protein>
    <recommendedName>
        <fullName evidence="2">Glutamine amidotransferase domain-containing protein</fullName>
    </recommendedName>
</protein>
<dbReference type="EMBL" id="MN739215">
    <property type="protein sequence ID" value="QHS94041.1"/>
    <property type="molecule type" value="Genomic_DNA"/>
</dbReference>
<reference evidence="1" key="1">
    <citation type="journal article" date="2020" name="Nature">
        <title>Giant virus diversity and host interactions through global metagenomics.</title>
        <authorList>
            <person name="Schulz F."/>
            <person name="Roux S."/>
            <person name="Paez-Espino D."/>
            <person name="Jungbluth S."/>
            <person name="Walsh D.A."/>
            <person name="Denef V.J."/>
            <person name="McMahon K.D."/>
            <person name="Konstantinidis K.T."/>
            <person name="Eloe-Fadrosh E.A."/>
            <person name="Kyrpides N.C."/>
            <person name="Woyke T."/>
        </authorList>
    </citation>
    <scope>NUCLEOTIDE SEQUENCE</scope>
    <source>
        <strain evidence="1">GVMAG-M-3300018416-26</strain>
    </source>
</reference>
<name>A0A6C0BQI4_9ZZZZ</name>